<evidence type="ECO:0000256" key="1">
    <source>
        <dbReference type="SAM" id="Coils"/>
    </source>
</evidence>
<proteinExistence type="predicted"/>
<feature type="non-terminal residue" evidence="3">
    <location>
        <position position="471"/>
    </location>
</feature>
<dbReference type="AlphaFoldDB" id="S8C545"/>
<sequence>MASGAGEENDAVLSDVEGDDPSPIDVERLEVVSVEKFRELVSELDRERLAREAAENAKNDLQVSFNRLKFLCHEAIKKRDESSRQRDEALRERDDALTRLETVAGELSSETKLKEDAVKQQEETLKQLEELRKDRDSIRVEMETGSSMLVSGTEKLSRKVSNIKDFGGIGLPKSSKYSGFPSVAYGVIKRMNEIVEELLKQVELNVKSRNEARELVDQRNYEIAIEVSQLESTISGLREEAAKKDDEIQRFRQLSDELERQSSSQITEMETEISRLRLLVDDYDSKTKIQMPLLISQLNYVSRIHEQMCRITKILDANESPESSESLFVAGETNAEENIRASLAGLVSIHELVTLVAEKTKDVVEEKTREAKSSSESISRLVKEKEQIGSLLRSTLSQRMSNQLFEVAENGLREAGIEYSFTKVQTSEHKAALPHNQEDNEVYALAAALENIIKQSQLEIIELQHSVEELR</sequence>
<dbReference type="Proteomes" id="UP000015453">
    <property type="component" value="Unassembled WGS sequence"/>
</dbReference>
<protein>
    <submittedName>
        <fullName evidence="3">Uncharacterized protein</fullName>
    </submittedName>
</protein>
<dbReference type="EMBL" id="AUSU01006535">
    <property type="protein sequence ID" value="EPS61880.1"/>
    <property type="molecule type" value="Genomic_DNA"/>
</dbReference>
<feature type="coiled-coil region" evidence="1">
    <location>
        <begin position="37"/>
        <end position="141"/>
    </location>
</feature>
<feature type="coiled-coil region" evidence="1">
    <location>
        <begin position="227"/>
        <end position="286"/>
    </location>
</feature>
<feature type="region of interest" description="Disordered" evidence="2">
    <location>
        <begin position="1"/>
        <end position="24"/>
    </location>
</feature>
<reference evidence="3 4" key="1">
    <citation type="journal article" date="2013" name="BMC Genomics">
        <title>The miniature genome of a carnivorous plant Genlisea aurea contains a low number of genes and short non-coding sequences.</title>
        <authorList>
            <person name="Leushkin E.V."/>
            <person name="Sutormin R.A."/>
            <person name="Nabieva E.R."/>
            <person name="Penin A.A."/>
            <person name="Kondrashov A.S."/>
            <person name="Logacheva M.D."/>
        </authorList>
    </citation>
    <scope>NUCLEOTIDE SEQUENCE [LARGE SCALE GENOMIC DNA]</scope>
</reference>
<gene>
    <name evidence="3" type="ORF">M569_12913</name>
</gene>
<evidence type="ECO:0000256" key="2">
    <source>
        <dbReference type="SAM" id="MobiDB-lite"/>
    </source>
</evidence>
<evidence type="ECO:0000313" key="4">
    <source>
        <dbReference type="Proteomes" id="UP000015453"/>
    </source>
</evidence>
<keyword evidence="1" id="KW-0175">Coiled coil</keyword>
<dbReference type="PANTHER" id="PTHR34937:SF1">
    <property type="entry name" value="PARAMYOSIN"/>
    <property type="match status" value="1"/>
</dbReference>
<organism evidence="3 4">
    <name type="scientific">Genlisea aurea</name>
    <dbReference type="NCBI Taxonomy" id="192259"/>
    <lineage>
        <taxon>Eukaryota</taxon>
        <taxon>Viridiplantae</taxon>
        <taxon>Streptophyta</taxon>
        <taxon>Embryophyta</taxon>
        <taxon>Tracheophyta</taxon>
        <taxon>Spermatophyta</taxon>
        <taxon>Magnoliopsida</taxon>
        <taxon>eudicotyledons</taxon>
        <taxon>Gunneridae</taxon>
        <taxon>Pentapetalae</taxon>
        <taxon>asterids</taxon>
        <taxon>lamiids</taxon>
        <taxon>Lamiales</taxon>
        <taxon>Lentibulariaceae</taxon>
        <taxon>Genlisea</taxon>
    </lineage>
</organism>
<comment type="caution">
    <text evidence="3">The sequence shown here is derived from an EMBL/GenBank/DDBJ whole genome shotgun (WGS) entry which is preliminary data.</text>
</comment>
<dbReference type="InterPro" id="IPR040300">
    <property type="entry name" value="At3g49055-like"/>
</dbReference>
<keyword evidence="4" id="KW-1185">Reference proteome</keyword>
<evidence type="ECO:0000313" key="3">
    <source>
        <dbReference type="EMBL" id="EPS61880.1"/>
    </source>
</evidence>
<dbReference type="OrthoDB" id="1682775at2759"/>
<name>S8C545_9LAMI</name>
<dbReference type="PANTHER" id="PTHR34937">
    <property type="entry name" value="OS08G0559800 PROTEIN"/>
    <property type="match status" value="1"/>
</dbReference>
<accession>S8C545</accession>